<dbReference type="InterPro" id="IPR010662">
    <property type="entry name" value="RBBP9/YdeN"/>
</dbReference>
<dbReference type="InterPro" id="IPR000073">
    <property type="entry name" value="AB_hydrolase_1"/>
</dbReference>
<gene>
    <name evidence="2" type="ORF">SARC_07576</name>
</gene>
<dbReference type="eggNOG" id="ENOG502QVNM">
    <property type="taxonomic scope" value="Eukaryota"/>
</dbReference>
<dbReference type="PANTHER" id="PTHR15394">
    <property type="entry name" value="SERINE HYDROLASE RBBP9"/>
    <property type="match status" value="1"/>
</dbReference>
<dbReference type="InterPro" id="IPR029058">
    <property type="entry name" value="AB_hydrolase_fold"/>
</dbReference>
<dbReference type="Gene3D" id="3.40.50.1820">
    <property type="entry name" value="alpha/beta hydrolase"/>
    <property type="match status" value="1"/>
</dbReference>
<name>A0A0L0FTD1_9EUKA</name>
<reference evidence="2 3" key="1">
    <citation type="submission" date="2011-02" db="EMBL/GenBank/DDBJ databases">
        <title>The Genome Sequence of Sphaeroforma arctica JP610.</title>
        <authorList>
            <consortium name="The Broad Institute Genome Sequencing Platform"/>
            <person name="Russ C."/>
            <person name="Cuomo C."/>
            <person name="Young S.K."/>
            <person name="Zeng Q."/>
            <person name="Gargeya S."/>
            <person name="Alvarado L."/>
            <person name="Berlin A."/>
            <person name="Chapman S.B."/>
            <person name="Chen Z."/>
            <person name="Freedman E."/>
            <person name="Gellesch M."/>
            <person name="Goldberg J."/>
            <person name="Griggs A."/>
            <person name="Gujja S."/>
            <person name="Heilman E."/>
            <person name="Heiman D."/>
            <person name="Howarth C."/>
            <person name="Mehta T."/>
            <person name="Neiman D."/>
            <person name="Pearson M."/>
            <person name="Roberts A."/>
            <person name="Saif S."/>
            <person name="Shea T."/>
            <person name="Shenoy N."/>
            <person name="Sisk P."/>
            <person name="Stolte C."/>
            <person name="Sykes S."/>
            <person name="White J."/>
            <person name="Yandava C."/>
            <person name="Burger G."/>
            <person name="Gray M.W."/>
            <person name="Holland P.W.H."/>
            <person name="King N."/>
            <person name="Lang F.B.F."/>
            <person name="Roger A.J."/>
            <person name="Ruiz-Trillo I."/>
            <person name="Haas B."/>
            <person name="Nusbaum C."/>
            <person name="Birren B."/>
        </authorList>
    </citation>
    <scope>NUCLEOTIDE SEQUENCE [LARGE SCALE GENOMIC DNA]</scope>
    <source>
        <strain evidence="2 3">JP610</strain>
    </source>
</reference>
<evidence type="ECO:0000313" key="2">
    <source>
        <dbReference type="EMBL" id="KNC80047.1"/>
    </source>
</evidence>
<dbReference type="AlphaFoldDB" id="A0A0L0FTD1"/>
<evidence type="ECO:0000313" key="3">
    <source>
        <dbReference type="Proteomes" id="UP000054560"/>
    </source>
</evidence>
<dbReference type="Pfam" id="PF12697">
    <property type="entry name" value="Abhydrolase_6"/>
    <property type="match status" value="1"/>
</dbReference>
<dbReference type="PANTHER" id="PTHR15394:SF3">
    <property type="entry name" value="SERINE HYDROLASE RBBP9"/>
    <property type="match status" value="1"/>
</dbReference>
<proteinExistence type="predicted"/>
<dbReference type="OrthoDB" id="2369073at2759"/>
<dbReference type="Proteomes" id="UP000054560">
    <property type="component" value="Unassembled WGS sequence"/>
</dbReference>
<organism evidence="2 3">
    <name type="scientific">Sphaeroforma arctica JP610</name>
    <dbReference type="NCBI Taxonomy" id="667725"/>
    <lineage>
        <taxon>Eukaryota</taxon>
        <taxon>Ichthyosporea</taxon>
        <taxon>Ichthyophonida</taxon>
        <taxon>Sphaeroforma</taxon>
    </lineage>
</organism>
<feature type="domain" description="AB hydrolase-1" evidence="1">
    <location>
        <begin position="8"/>
        <end position="115"/>
    </location>
</feature>
<accession>A0A0L0FTD1</accession>
<sequence length="187" mass="20874">MNKVKVIICPGNGCNNIRNANWYGQFHDELTSRGITSVCQTFPDPYVARRSLWLPFIESLGTDTNTILVGHSSGAQAALRYAETHELKAIVLVSATYSDLGDAGERASGYYPQGETNLYDFEAMKRNVGIIHQFHSDTDPFIPLKEAEQIRDGLGIDDKGYHMLKGRSHFFDSFPELMDVIESIIKG</sequence>
<evidence type="ECO:0000259" key="1">
    <source>
        <dbReference type="Pfam" id="PF12697"/>
    </source>
</evidence>
<keyword evidence="3" id="KW-1185">Reference proteome</keyword>
<dbReference type="EMBL" id="KQ242205">
    <property type="protein sequence ID" value="KNC80047.1"/>
    <property type="molecule type" value="Genomic_DNA"/>
</dbReference>
<dbReference type="GeneID" id="25908080"/>
<dbReference type="SUPFAM" id="SSF53474">
    <property type="entry name" value="alpha/beta-Hydrolases"/>
    <property type="match status" value="1"/>
</dbReference>
<protein>
    <recommendedName>
        <fullName evidence="1">AB hydrolase-1 domain-containing protein</fullName>
    </recommendedName>
</protein>
<dbReference type="RefSeq" id="XP_014153949.1">
    <property type="nucleotide sequence ID" value="XM_014298474.1"/>
</dbReference>